<dbReference type="AlphaFoldDB" id="A0A9Q0S3D0"/>
<accession>A0A9Q0S3D0</accession>
<feature type="compositionally biased region" description="Basic and acidic residues" evidence="1">
    <location>
        <begin position="19"/>
        <end position="39"/>
    </location>
</feature>
<name>A0A9Q0S3D0_9DIPT</name>
<keyword evidence="3" id="KW-1185">Reference proteome</keyword>
<evidence type="ECO:0000256" key="1">
    <source>
        <dbReference type="SAM" id="MobiDB-lite"/>
    </source>
</evidence>
<reference evidence="2" key="1">
    <citation type="submission" date="2022-07" db="EMBL/GenBank/DDBJ databases">
        <authorList>
            <person name="Trinca V."/>
            <person name="Uliana J.V.C."/>
            <person name="Torres T.T."/>
            <person name="Ward R.J."/>
            <person name="Monesi N."/>
        </authorList>
    </citation>
    <scope>NUCLEOTIDE SEQUENCE</scope>
    <source>
        <strain evidence="2">HSMRA1968</strain>
        <tissue evidence="2">Whole embryos</tissue>
    </source>
</reference>
<gene>
    <name evidence="2" type="ORF">Bhyg_08867</name>
</gene>
<evidence type="ECO:0000313" key="2">
    <source>
        <dbReference type="EMBL" id="KAJ6643902.1"/>
    </source>
</evidence>
<proteinExistence type="predicted"/>
<comment type="caution">
    <text evidence="2">The sequence shown here is derived from an EMBL/GenBank/DDBJ whole genome shotgun (WGS) entry which is preliminary data.</text>
</comment>
<dbReference type="EMBL" id="WJQU01000002">
    <property type="protein sequence ID" value="KAJ6643902.1"/>
    <property type="molecule type" value="Genomic_DNA"/>
</dbReference>
<feature type="non-terminal residue" evidence="2">
    <location>
        <position position="1"/>
    </location>
</feature>
<sequence>NLKKPADLSQRVIFKAKKSNSDKNSAKEKQGAESKPTKEKSKKSATTSKLSFDLEEENYDSDPHVRSER</sequence>
<feature type="region of interest" description="Disordered" evidence="1">
    <location>
        <begin position="1"/>
        <end position="69"/>
    </location>
</feature>
<dbReference type="Proteomes" id="UP001151699">
    <property type="component" value="Chromosome B"/>
</dbReference>
<evidence type="ECO:0000313" key="3">
    <source>
        <dbReference type="Proteomes" id="UP001151699"/>
    </source>
</evidence>
<protein>
    <submittedName>
        <fullName evidence="2">Uncharacterized protein</fullName>
    </submittedName>
</protein>
<organism evidence="2 3">
    <name type="scientific">Pseudolycoriella hygida</name>
    <dbReference type="NCBI Taxonomy" id="35572"/>
    <lineage>
        <taxon>Eukaryota</taxon>
        <taxon>Metazoa</taxon>
        <taxon>Ecdysozoa</taxon>
        <taxon>Arthropoda</taxon>
        <taxon>Hexapoda</taxon>
        <taxon>Insecta</taxon>
        <taxon>Pterygota</taxon>
        <taxon>Neoptera</taxon>
        <taxon>Endopterygota</taxon>
        <taxon>Diptera</taxon>
        <taxon>Nematocera</taxon>
        <taxon>Sciaroidea</taxon>
        <taxon>Sciaridae</taxon>
        <taxon>Pseudolycoriella</taxon>
    </lineage>
</organism>